<evidence type="ECO:0000313" key="1">
    <source>
        <dbReference type="EnsemblProtists" id="EOD25687"/>
    </source>
</evidence>
<dbReference type="Proteomes" id="UP000013827">
    <property type="component" value="Unassembled WGS sequence"/>
</dbReference>
<organism evidence="1 2">
    <name type="scientific">Emiliania huxleyi (strain CCMP1516)</name>
    <dbReference type="NCBI Taxonomy" id="280463"/>
    <lineage>
        <taxon>Eukaryota</taxon>
        <taxon>Haptista</taxon>
        <taxon>Haptophyta</taxon>
        <taxon>Prymnesiophyceae</taxon>
        <taxon>Isochrysidales</taxon>
        <taxon>Noelaerhabdaceae</taxon>
        <taxon>Emiliania</taxon>
    </lineage>
</organism>
<dbReference type="KEGG" id="ehx:EMIHUDRAFT_354023"/>
<reference evidence="2" key="1">
    <citation type="journal article" date="2013" name="Nature">
        <title>Pan genome of the phytoplankton Emiliania underpins its global distribution.</title>
        <authorList>
            <person name="Read B.A."/>
            <person name="Kegel J."/>
            <person name="Klute M.J."/>
            <person name="Kuo A."/>
            <person name="Lefebvre S.C."/>
            <person name="Maumus F."/>
            <person name="Mayer C."/>
            <person name="Miller J."/>
            <person name="Monier A."/>
            <person name="Salamov A."/>
            <person name="Young J."/>
            <person name="Aguilar M."/>
            <person name="Claverie J.M."/>
            <person name="Frickenhaus S."/>
            <person name="Gonzalez K."/>
            <person name="Herman E.K."/>
            <person name="Lin Y.C."/>
            <person name="Napier J."/>
            <person name="Ogata H."/>
            <person name="Sarno A.F."/>
            <person name="Shmutz J."/>
            <person name="Schroeder D."/>
            <person name="de Vargas C."/>
            <person name="Verret F."/>
            <person name="von Dassow P."/>
            <person name="Valentin K."/>
            <person name="Van de Peer Y."/>
            <person name="Wheeler G."/>
            <person name="Dacks J.B."/>
            <person name="Delwiche C.F."/>
            <person name="Dyhrman S.T."/>
            <person name="Glockner G."/>
            <person name="John U."/>
            <person name="Richards T."/>
            <person name="Worden A.Z."/>
            <person name="Zhang X."/>
            <person name="Grigoriev I.V."/>
            <person name="Allen A.E."/>
            <person name="Bidle K."/>
            <person name="Borodovsky M."/>
            <person name="Bowler C."/>
            <person name="Brownlee C."/>
            <person name="Cock J.M."/>
            <person name="Elias M."/>
            <person name="Gladyshev V.N."/>
            <person name="Groth M."/>
            <person name="Guda C."/>
            <person name="Hadaegh A."/>
            <person name="Iglesias-Rodriguez M.D."/>
            <person name="Jenkins J."/>
            <person name="Jones B.M."/>
            <person name="Lawson T."/>
            <person name="Leese F."/>
            <person name="Lindquist E."/>
            <person name="Lobanov A."/>
            <person name="Lomsadze A."/>
            <person name="Malik S.B."/>
            <person name="Marsh M.E."/>
            <person name="Mackinder L."/>
            <person name="Mock T."/>
            <person name="Mueller-Roeber B."/>
            <person name="Pagarete A."/>
            <person name="Parker M."/>
            <person name="Probert I."/>
            <person name="Quesneville H."/>
            <person name="Raines C."/>
            <person name="Rensing S.A."/>
            <person name="Riano-Pachon D.M."/>
            <person name="Richier S."/>
            <person name="Rokitta S."/>
            <person name="Shiraiwa Y."/>
            <person name="Soanes D.M."/>
            <person name="van der Giezen M."/>
            <person name="Wahlund T.M."/>
            <person name="Williams B."/>
            <person name="Wilson W."/>
            <person name="Wolfe G."/>
            <person name="Wurch L.L."/>
        </authorList>
    </citation>
    <scope>NUCLEOTIDE SEQUENCE</scope>
</reference>
<keyword evidence="2" id="KW-1185">Reference proteome</keyword>
<reference evidence="1" key="2">
    <citation type="submission" date="2024-10" db="UniProtKB">
        <authorList>
            <consortium name="EnsemblProtists"/>
        </authorList>
    </citation>
    <scope>IDENTIFICATION</scope>
</reference>
<dbReference type="HOGENOM" id="CLU_2311494_0_0_1"/>
<protein>
    <submittedName>
        <fullName evidence="1">Uncharacterized protein</fullName>
    </submittedName>
</protein>
<accession>A0A0D3JQA2</accession>
<dbReference type="EnsemblProtists" id="EOD25687">
    <property type="protein sequence ID" value="EOD25687"/>
    <property type="gene ID" value="EMIHUDRAFT_354023"/>
</dbReference>
<proteinExistence type="predicted"/>
<dbReference type="RefSeq" id="XP_005778116.1">
    <property type="nucleotide sequence ID" value="XM_005778059.1"/>
</dbReference>
<name>A0A0D3JQA2_EMIH1</name>
<dbReference type="AlphaFoldDB" id="A0A0D3JQA2"/>
<evidence type="ECO:0000313" key="2">
    <source>
        <dbReference type="Proteomes" id="UP000013827"/>
    </source>
</evidence>
<dbReference type="PaxDb" id="2903-EOD25687"/>
<dbReference type="GeneID" id="17271232"/>
<sequence>MASSKRGERRSLLCFLRRLLPRGPRARPRFQRSWTPDYTAKAGGEAIPYVQGESSSAGTSKANRAALVRNGWVRFENAPPFAGRVLSVHGAMVYRELACA</sequence>